<accession>A0A8I2YQB8</accession>
<protein>
    <submittedName>
        <fullName evidence="2">Uncharacterized protein</fullName>
    </submittedName>
</protein>
<gene>
    <name evidence="2" type="ORF">JVT61DRAFT_1124</name>
</gene>
<dbReference type="Proteomes" id="UP000683000">
    <property type="component" value="Unassembled WGS sequence"/>
</dbReference>
<dbReference type="AlphaFoldDB" id="A0A8I2YQB8"/>
<evidence type="ECO:0000256" key="1">
    <source>
        <dbReference type="SAM" id="MobiDB-lite"/>
    </source>
</evidence>
<evidence type="ECO:0000313" key="3">
    <source>
        <dbReference type="Proteomes" id="UP000683000"/>
    </source>
</evidence>
<keyword evidence="3" id="KW-1185">Reference proteome</keyword>
<dbReference type="OrthoDB" id="3226250at2759"/>
<reference evidence="2" key="1">
    <citation type="submission" date="2021-03" db="EMBL/GenBank/DDBJ databases">
        <title>Evolutionary innovations through gain and loss of genes in the ectomycorrhizal Boletales.</title>
        <authorList>
            <person name="Wu G."/>
            <person name="Miyauchi S."/>
            <person name="Morin E."/>
            <person name="Yang Z.-L."/>
            <person name="Xu J."/>
            <person name="Martin F.M."/>
        </authorList>
    </citation>
    <scope>NUCLEOTIDE SEQUENCE</scope>
    <source>
        <strain evidence="2">BR01</strain>
    </source>
</reference>
<sequence length="308" mass="35816">MTLPFSSSLDESEHPLEGQDNRKFRFRGVLKIADPNWLSDFGIKIVETEINLRAKQHGLRLGEGARSRIPLLTLDYLFQRHLTKSHDATHKDGEMRLTVLIQGEENMPAVYMRSSYAPSGLLWSSKLSDNRKYKIATMDVESYSRSENFFWRWRLFVLMEKICKLYPHDSPRQRTPRWFVERYLARLACPSEDRHRRLIFDEEDSDMNEAGRTETPRHLLKPHMSEILGLFAAQAEWFITNNAVKREALFDIGSWDSFAKEVRRQRKEAARQGVKWGRPAGQEAEPLSSEEDDQGTRIGSTGWSGKIQ</sequence>
<proteinExistence type="predicted"/>
<name>A0A8I2YQB8_9AGAM</name>
<feature type="compositionally biased region" description="Polar residues" evidence="1">
    <location>
        <begin position="297"/>
        <end position="308"/>
    </location>
</feature>
<evidence type="ECO:0000313" key="2">
    <source>
        <dbReference type="EMBL" id="KAG6377074.1"/>
    </source>
</evidence>
<feature type="region of interest" description="Disordered" evidence="1">
    <location>
        <begin position="269"/>
        <end position="308"/>
    </location>
</feature>
<comment type="caution">
    <text evidence="2">The sequence shown here is derived from an EMBL/GenBank/DDBJ whole genome shotgun (WGS) entry which is preliminary data.</text>
</comment>
<dbReference type="EMBL" id="JAGFBS010000010">
    <property type="protein sequence ID" value="KAG6377074.1"/>
    <property type="molecule type" value="Genomic_DNA"/>
</dbReference>
<organism evidence="2 3">
    <name type="scientific">Boletus reticuloceps</name>
    <dbReference type="NCBI Taxonomy" id="495285"/>
    <lineage>
        <taxon>Eukaryota</taxon>
        <taxon>Fungi</taxon>
        <taxon>Dikarya</taxon>
        <taxon>Basidiomycota</taxon>
        <taxon>Agaricomycotina</taxon>
        <taxon>Agaricomycetes</taxon>
        <taxon>Agaricomycetidae</taxon>
        <taxon>Boletales</taxon>
        <taxon>Boletineae</taxon>
        <taxon>Boletaceae</taxon>
        <taxon>Boletoideae</taxon>
        <taxon>Boletus</taxon>
    </lineage>
</organism>